<dbReference type="RefSeq" id="WP_013807254.1">
    <property type="nucleotide sequence ID" value="NC_015564.1"/>
</dbReference>
<dbReference type="EMBL" id="CP002786">
    <property type="protein sequence ID" value="AEF40905.1"/>
    <property type="molecule type" value="Genomic_DNA"/>
</dbReference>
<dbReference type="Gene3D" id="3.40.50.150">
    <property type="entry name" value="Vaccinia Virus protein VP39"/>
    <property type="match status" value="1"/>
</dbReference>
<dbReference type="PANTHER" id="PTHR42912">
    <property type="entry name" value="METHYLTRANSFERASE"/>
    <property type="match status" value="1"/>
</dbReference>
<evidence type="ECO:0000256" key="2">
    <source>
        <dbReference type="ARBA" id="ARBA00022679"/>
    </source>
</evidence>
<dbReference type="Pfam" id="PF13649">
    <property type="entry name" value="Methyltransf_25"/>
    <property type="match status" value="1"/>
</dbReference>
<proteinExistence type="predicted"/>
<dbReference type="eggNOG" id="COG2226">
    <property type="taxonomic scope" value="Bacteria"/>
</dbReference>
<keyword evidence="2 5" id="KW-0808">Transferase</keyword>
<dbReference type="CDD" id="cd02440">
    <property type="entry name" value="AdoMet_MTases"/>
    <property type="match status" value="1"/>
</dbReference>
<dbReference type="InterPro" id="IPR041698">
    <property type="entry name" value="Methyltransf_25"/>
</dbReference>
<dbReference type="GO" id="GO:0032259">
    <property type="term" value="P:methylation"/>
    <property type="evidence" value="ECO:0007669"/>
    <property type="project" value="UniProtKB-KW"/>
</dbReference>
<keyword evidence="6" id="KW-1185">Reference proteome</keyword>
<keyword evidence="1 5" id="KW-0489">Methyltransferase</keyword>
<dbReference type="STRING" id="443218.AS9A_2458"/>
<dbReference type="PROSITE" id="PS01184">
    <property type="entry name" value="UBIE_2"/>
    <property type="match status" value="1"/>
</dbReference>
<protein>
    <submittedName>
        <fullName evidence="5">Methyltransferase</fullName>
    </submittedName>
</protein>
<dbReference type="Proteomes" id="UP000009235">
    <property type="component" value="Chromosome"/>
</dbReference>
<evidence type="ECO:0000313" key="5">
    <source>
        <dbReference type="EMBL" id="AEF40905.1"/>
    </source>
</evidence>
<gene>
    <name evidence="5" type="ordered locus">AS9A_2458</name>
</gene>
<evidence type="ECO:0000313" key="6">
    <source>
        <dbReference type="Proteomes" id="UP000009235"/>
    </source>
</evidence>
<dbReference type="InterPro" id="IPR029063">
    <property type="entry name" value="SAM-dependent_MTases_sf"/>
</dbReference>
<name>F6EEV5_HOYSD</name>
<dbReference type="InterPro" id="IPR023576">
    <property type="entry name" value="UbiE/COQ5_MeTrFase_CS"/>
</dbReference>
<dbReference type="AlphaFoldDB" id="F6EEV5"/>
<dbReference type="HOGENOM" id="CLU_037990_11_2_11"/>
<sequence>MTHTEAHPHDEWYLPGFGRDWLLPLYDPFSTLNNLRRYHELLLRQAALSPGGRVLEIGCGTGNLLLLAKKLYPSTEFTGIDPDPKALSRAEKKAARRHLDVQFERGFAQRLPYDDDSFDQVLSAFMLHHLPTEVKQDALAEVQRVLRPGGQLHLVDVTGGAHRSHGWLTRSRRAKAHVHDHLGEGIPDRLRAAGFADVREADTRATRFGRLTYFEASL</sequence>
<accession>F6EEV5</accession>
<evidence type="ECO:0000256" key="1">
    <source>
        <dbReference type="ARBA" id="ARBA00022603"/>
    </source>
</evidence>
<reference evidence="5 6" key="1">
    <citation type="journal article" date="2011" name="J. Bacteriol.">
        <title>Complete genome sequence of Amycolicicoccus subflavus DQS3-9A1T, an actinomycete isolated from crude oil-polluted soil.</title>
        <authorList>
            <person name="Cai M."/>
            <person name="Chen W.M."/>
            <person name="Nie Y."/>
            <person name="Chi C.Q."/>
            <person name="Wang Y.N."/>
            <person name="Tang Y.Q."/>
            <person name="Li G.Y."/>
            <person name="Wu X.L."/>
        </authorList>
    </citation>
    <scope>NUCLEOTIDE SEQUENCE [LARGE SCALE GENOMIC DNA]</scope>
    <source>
        <strain evidence="6">DSM 45089 / DQS3-9A1</strain>
    </source>
</reference>
<keyword evidence="3" id="KW-0949">S-adenosyl-L-methionine</keyword>
<dbReference type="SUPFAM" id="SSF53335">
    <property type="entry name" value="S-adenosyl-L-methionine-dependent methyltransferases"/>
    <property type="match status" value="1"/>
</dbReference>
<dbReference type="GO" id="GO:0008168">
    <property type="term" value="F:methyltransferase activity"/>
    <property type="evidence" value="ECO:0007669"/>
    <property type="project" value="UniProtKB-KW"/>
</dbReference>
<evidence type="ECO:0000256" key="3">
    <source>
        <dbReference type="ARBA" id="ARBA00022691"/>
    </source>
</evidence>
<dbReference type="InterPro" id="IPR050508">
    <property type="entry name" value="Methyltransf_Superfamily"/>
</dbReference>
<evidence type="ECO:0000259" key="4">
    <source>
        <dbReference type="Pfam" id="PF13649"/>
    </source>
</evidence>
<feature type="domain" description="Methyltransferase" evidence="4">
    <location>
        <begin position="54"/>
        <end position="150"/>
    </location>
</feature>
<dbReference type="OrthoDB" id="9808140at2"/>
<dbReference type="KEGG" id="asd:AS9A_2458"/>
<organism evidence="5 6">
    <name type="scientific">Hoyosella subflava (strain DSM 45089 / JCM 17490 / NBRC 109087 / DQS3-9A1)</name>
    <name type="common">Amycolicicoccus subflavus</name>
    <dbReference type="NCBI Taxonomy" id="443218"/>
    <lineage>
        <taxon>Bacteria</taxon>
        <taxon>Bacillati</taxon>
        <taxon>Actinomycetota</taxon>
        <taxon>Actinomycetes</taxon>
        <taxon>Mycobacteriales</taxon>
        <taxon>Hoyosellaceae</taxon>
        <taxon>Hoyosella</taxon>
    </lineage>
</organism>